<keyword evidence="1" id="KW-0175">Coiled coil</keyword>
<feature type="coiled-coil region" evidence="1">
    <location>
        <begin position="401"/>
        <end position="428"/>
    </location>
</feature>
<evidence type="ECO:0000256" key="1">
    <source>
        <dbReference type="SAM" id="Coils"/>
    </source>
</evidence>
<organism evidence="2 3">
    <name type="scientific">Elizabethkingia bruuniana</name>
    <dbReference type="NCBI Taxonomy" id="1756149"/>
    <lineage>
        <taxon>Bacteria</taxon>
        <taxon>Pseudomonadati</taxon>
        <taxon>Bacteroidota</taxon>
        <taxon>Flavobacteriia</taxon>
        <taxon>Flavobacteriales</taxon>
        <taxon>Weeksellaceae</taxon>
        <taxon>Elizabethkingia</taxon>
    </lineage>
</organism>
<dbReference type="AlphaFoldDB" id="A0A7T7V1R7"/>
<evidence type="ECO:0000313" key="2">
    <source>
        <dbReference type="EMBL" id="QQN60275.1"/>
    </source>
</evidence>
<protein>
    <recommendedName>
        <fullName evidence="4">Phage tail tape measure protein</fullName>
    </recommendedName>
</protein>
<dbReference type="Proteomes" id="UP000595426">
    <property type="component" value="Chromosome"/>
</dbReference>
<proteinExistence type="predicted"/>
<dbReference type="RefSeq" id="WP_200289568.1">
    <property type="nucleotide sequence ID" value="NZ_CP067018.1"/>
</dbReference>
<sequence>MADEQINIEFILNSPQLLEEYNKLITSGKSVDDSVAAINKRYQEMTAAQALGAKGAGDLVETIKNVGTSLTGANSVEELHTVLINRDSASTRALILVKNLWVAVNARLSASLVSLGLSATAANIAAQALMATITLGLSIAVAAIVVKFNEWQEEQEKIAAEQKKLAEAVADSAASMITSYYRLQNQWNALANDLKAKQKFINGNQQEFHKLGVEVNGVNDAEKLFKDGTDTFIQALMARAEATAAAQLAVESFKESLLKQSEASESLNNPTRGDGIKYWFNSTFLGKSVEDEVKDAYKESQEARDKAMGFITKEADAQKRYDELIEKMGLKRWLGKEKKTPKEKKPKKLAEVFDEGSLLKLQQEIMLLDGALQRMGKNGEVRLRAVDKYGKEYATKEVVSYQQAYDARSKLKEQYDELEKKISFKKTEDEIAYREEAWQNYYKYEKEYSVEAAKKQFSGIKAEADSFYDWLTQNKMKLDSIVESGGTLSAKQKADLELYTKKIAEIRGDKTEKDNFSTTLDHQLEKVPLLVDKIELLRKKLSELNNDKGVDSGKYSIVSNLLVDYENQLSSMTTEFINSFQDVEVQKTAIVKKYSAIRASIERRGLSTQETSRLLAELEREKQSEINTVLSAEYAKSTIYERFSQNLMGITKRELAVRIASLEEYQRISKDNLSTEQQKFIESEINRAIAIKATFSIGVEENSLLKEKERLIKDIQTKQSKGIADVQDESNKLEIVNGKLKDIQAKRAQMAANIAGAMASGFKAIAGSIDDTNQGLADTLNTLGEIMGIAQNVGGAFASFASGDIVGGISQAFNAVAGIFSLGKAARESERKAREEIKKYNDSIFQSGLDYNEMLRKRILDELKLNDVYKARIQNIKDEMAANTKNKESIIRDQEAVLKRLLNADTVVGMHTEKYGGFLGIGRKTRAVEDMAKVGDLLGLKGYKIDPFKGMSEFMKKFFGIKSPVNNDLTETIGLTDELFDRLAKLNAEKPLTGDAKAAYDQLLKLREEYGSIEQMNRELEKQYKDTITGVTAQNIGDSIREGILSGKKSFADFADDIEDILRKGIIAGMEAKVIEPQMQKLQDALAEYLGDGVLTDDERKQFQEMYMKVAKEAKDYMDLINQSGINIGNEIGGANSLQGAYKAASQESIDLLSGNTAGMRLAILEGNGIMKNGFAAMMEVASRQLAVQMDIEKNTRRTADNTEKLHDIDEGIDSLGESLTKEYKALQAAGIIK</sequence>
<accession>A0A7T7V1R7</accession>
<evidence type="ECO:0008006" key="4">
    <source>
        <dbReference type="Google" id="ProtNLM"/>
    </source>
</evidence>
<evidence type="ECO:0000313" key="3">
    <source>
        <dbReference type="Proteomes" id="UP000595426"/>
    </source>
</evidence>
<reference evidence="2 3" key="1">
    <citation type="submission" date="2020-12" db="EMBL/GenBank/DDBJ databases">
        <title>FDA dAtabase for Regulatory Grade micrObial Sequences (FDA-ARGOS): Supporting development and validation of Infectious Disease Dx tests.</title>
        <authorList>
            <person name="Kerrigan L."/>
            <person name="Long C."/>
            <person name="Tallon L."/>
            <person name="Sadzewicz L."/>
            <person name="Zhao X."/>
            <person name="Boylan J."/>
            <person name="Ott S."/>
            <person name="Bowen H."/>
            <person name="Vavikolanu K."/>
            <person name="Mehta A."/>
            <person name="Aluvathingal J."/>
            <person name="Nadendla S."/>
            <person name="Yan Y."/>
            <person name="Sichtig H."/>
        </authorList>
    </citation>
    <scope>NUCLEOTIDE SEQUENCE [LARGE SCALE GENOMIC DNA]</scope>
    <source>
        <strain evidence="2 3">FDAARGOS_1031</strain>
    </source>
</reference>
<name>A0A7T7V1R7_9FLAO</name>
<keyword evidence="3" id="KW-1185">Reference proteome</keyword>
<gene>
    <name evidence="2" type="ORF">I6H88_06755</name>
</gene>
<dbReference type="EMBL" id="CP067018">
    <property type="protein sequence ID" value="QQN60275.1"/>
    <property type="molecule type" value="Genomic_DNA"/>
</dbReference>